<feature type="transmembrane region" description="Helical" evidence="6">
    <location>
        <begin position="239"/>
        <end position="258"/>
    </location>
</feature>
<dbReference type="Proteomes" id="UP000515135">
    <property type="component" value="Unplaced"/>
</dbReference>
<dbReference type="Pfam" id="PF00001">
    <property type="entry name" value="7tm_1"/>
    <property type="match status" value="1"/>
</dbReference>
<reference evidence="9" key="1">
    <citation type="submission" date="2025-08" db="UniProtKB">
        <authorList>
            <consortium name="RefSeq"/>
        </authorList>
    </citation>
    <scope>IDENTIFICATION</scope>
    <source>
        <tissue evidence="9">Gonad</tissue>
    </source>
</reference>
<dbReference type="GO" id="GO:0004930">
    <property type="term" value="F:G protein-coupled receptor activity"/>
    <property type="evidence" value="ECO:0007669"/>
    <property type="project" value="InterPro"/>
</dbReference>
<gene>
    <name evidence="9" type="primary">LOC109469922</name>
</gene>
<dbReference type="InterPro" id="IPR000276">
    <property type="entry name" value="GPCR_Rhodpsn"/>
</dbReference>
<dbReference type="KEGG" id="bbel:109469922"/>
<dbReference type="PANTHER" id="PTHR26451:SF897">
    <property type="entry name" value="TRACE AMINE-ASSOCIATED RECEPTOR 5-LIKE"/>
    <property type="match status" value="1"/>
</dbReference>
<feature type="domain" description="G-protein coupled receptors family 1 profile" evidence="7">
    <location>
        <begin position="40"/>
        <end position="293"/>
    </location>
</feature>
<dbReference type="SUPFAM" id="SSF81321">
    <property type="entry name" value="Family A G protein-coupled receptor-like"/>
    <property type="match status" value="1"/>
</dbReference>
<dbReference type="CDD" id="cd00637">
    <property type="entry name" value="7tm_classA_rhodopsin-like"/>
    <property type="match status" value="1"/>
</dbReference>
<dbReference type="InterPro" id="IPR017452">
    <property type="entry name" value="GPCR_Rhodpsn_7TM"/>
</dbReference>
<dbReference type="GeneID" id="109469922"/>
<comment type="subcellular location">
    <subcellularLocation>
        <location evidence="1">Membrane</location>
    </subcellularLocation>
</comment>
<feature type="transmembrane region" description="Helical" evidence="6">
    <location>
        <begin position="141"/>
        <end position="162"/>
    </location>
</feature>
<evidence type="ECO:0000313" key="8">
    <source>
        <dbReference type="Proteomes" id="UP000515135"/>
    </source>
</evidence>
<keyword evidence="4 6" id="KW-0472">Membrane</keyword>
<organism evidence="8 9">
    <name type="scientific">Branchiostoma belcheri</name>
    <name type="common">Amphioxus</name>
    <dbReference type="NCBI Taxonomy" id="7741"/>
    <lineage>
        <taxon>Eukaryota</taxon>
        <taxon>Metazoa</taxon>
        <taxon>Chordata</taxon>
        <taxon>Cephalochordata</taxon>
        <taxon>Leptocardii</taxon>
        <taxon>Amphioxiformes</taxon>
        <taxon>Branchiostomatidae</taxon>
        <taxon>Branchiostoma</taxon>
    </lineage>
</organism>
<sequence length="412" mass="45776">MEEENGSPVEDGMNHVLSLGSTSRDLQTTYLIISLVLSVGCGLLLILLVWKKEYLRKPSHYLRCNLAVDDIIFTGCLIPIRINALFRQDTRGGQVWCAAEGLLGPVCFMSMYGTYLMMAVDLYYFVCDPLHYHDKVTTKRVILGIFAFRAFSIFFGIAFAAFVGLPKYSWRCEMVMDPSNSVLAILLCLGVLFSLLVALSILIIYCRVFKEARRQQERDENRDLWVFQIKAFKMMVPHVIVLTVSTTTASFYAAMLLAMVREEQMSQRALIIAERVTILLYLTLSSVANPLIYSFRLPELRRACKELCGWPNNPPVVPARLHGQDGMGMATIIGPGHDAPATELAPAQTSAQGLIMQPTAESVPTNQAQTQTTQVDMTSGLPPRPGHRGRETASGRPLAWEAGTSQCNEGQP</sequence>
<dbReference type="RefSeq" id="XP_019624243.1">
    <property type="nucleotide sequence ID" value="XM_019768684.1"/>
</dbReference>
<evidence type="ECO:0000256" key="2">
    <source>
        <dbReference type="ARBA" id="ARBA00022692"/>
    </source>
</evidence>
<feature type="transmembrane region" description="Helical" evidence="6">
    <location>
        <begin position="278"/>
        <end position="295"/>
    </location>
</feature>
<evidence type="ECO:0000256" key="5">
    <source>
        <dbReference type="SAM" id="MobiDB-lite"/>
    </source>
</evidence>
<feature type="region of interest" description="Disordered" evidence="5">
    <location>
        <begin position="363"/>
        <end position="412"/>
    </location>
</feature>
<feature type="transmembrane region" description="Helical" evidence="6">
    <location>
        <begin position="29"/>
        <end position="50"/>
    </location>
</feature>
<keyword evidence="2 6" id="KW-0812">Transmembrane</keyword>
<evidence type="ECO:0000259" key="7">
    <source>
        <dbReference type="PROSITE" id="PS50262"/>
    </source>
</evidence>
<dbReference type="OrthoDB" id="9615015at2759"/>
<dbReference type="PROSITE" id="PS50262">
    <property type="entry name" value="G_PROTEIN_RECEP_F1_2"/>
    <property type="match status" value="1"/>
</dbReference>
<dbReference type="GO" id="GO:0016020">
    <property type="term" value="C:membrane"/>
    <property type="evidence" value="ECO:0007669"/>
    <property type="project" value="UniProtKB-SubCell"/>
</dbReference>
<dbReference type="Gene3D" id="1.20.1070.10">
    <property type="entry name" value="Rhodopsin 7-helix transmembrane proteins"/>
    <property type="match status" value="1"/>
</dbReference>
<dbReference type="PANTHER" id="PTHR26451">
    <property type="entry name" value="G_PROTEIN_RECEP_F1_2 DOMAIN-CONTAINING PROTEIN"/>
    <property type="match status" value="1"/>
</dbReference>
<dbReference type="PRINTS" id="PR00237">
    <property type="entry name" value="GPCRRHODOPSN"/>
</dbReference>
<protein>
    <submittedName>
        <fullName evidence="9">G-protein coupled receptor 161-like</fullName>
    </submittedName>
</protein>
<evidence type="ECO:0000256" key="1">
    <source>
        <dbReference type="ARBA" id="ARBA00004370"/>
    </source>
</evidence>
<dbReference type="AlphaFoldDB" id="A0A6P4YIK0"/>
<name>A0A6P4YIK0_BRABE</name>
<feature type="compositionally biased region" description="Polar residues" evidence="5">
    <location>
        <begin position="363"/>
        <end position="377"/>
    </location>
</feature>
<dbReference type="InterPro" id="IPR052921">
    <property type="entry name" value="GPCR1_Superfamily_Member"/>
</dbReference>
<proteinExistence type="predicted"/>
<evidence type="ECO:0000256" key="4">
    <source>
        <dbReference type="ARBA" id="ARBA00023136"/>
    </source>
</evidence>
<evidence type="ECO:0000313" key="9">
    <source>
        <dbReference type="RefSeq" id="XP_019624243.1"/>
    </source>
</evidence>
<accession>A0A6P4YIK0</accession>
<dbReference type="SMART" id="SM01381">
    <property type="entry name" value="7TM_GPCR_Srsx"/>
    <property type="match status" value="1"/>
</dbReference>
<feature type="compositionally biased region" description="Polar residues" evidence="5">
    <location>
        <begin position="403"/>
        <end position="412"/>
    </location>
</feature>
<keyword evidence="8" id="KW-1185">Reference proteome</keyword>
<evidence type="ECO:0000256" key="3">
    <source>
        <dbReference type="ARBA" id="ARBA00022989"/>
    </source>
</evidence>
<feature type="transmembrane region" description="Helical" evidence="6">
    <location>
        <begin position="182"/>
        <end position="206"/>
    </location>
</feature>
<evidence type="ECO:0000256" key="6">
    <source>
        <dbReference type="SAM" id="Phobius"/>
    </source>
</evidence>
<keyword evidence="3 6" id="KW-1133">Transmembrane helix</keyword>